<comment type="subcellular location">
    <subcellularLocation>
        <location evidence="1">Nucleus</location>
    </subcellularLocation>
</comment>
<reference evidence="8 9" key="1">
    <citation type="submission" date="2019-06" db="EMBL/GenBank/DDBJ databases">
        <title>Discovery of a novel chromosome fission-fusion reversal in muntjac.</title>
        <authorList>
            <person name="Mudd A.B."/>
            <person name="Bredeson J.V."/>
            <person name="Baum R."/>
            <person name="Hockemeyer D."/>
            <person name="Rokhsar D.S."/>
        </authorList>
    </citation>
    <scope>NUCLEOTIDE SEQUENCE [LARGE SCALE GENOMIC DNA]</scope>
    <source>
        <strain evidence="8">UTSW_UCB_Mm</strain>
        <tissue evidence="8">Fibroblast cell line</tissue>
    </source>
</reference>
<name>A0A5N3W833_MUNMU</name>
<keyword evidence="9" id="KW-1185">Reference proteome</keyword>
<evidence type="ECO:0000256" key="6">
    <source>
        <dbReference type="SAM" id="MobiDB-lite"/>
    </source>
</evidence>
<evidence type="ECO:0000256" key="3">
    <source>
        <dbReference type="ARBA" id="ARBA00023015"/>
    </source>
</evidence>
<feature type="compositionally biased region" description="Basic and acidic residues" evidence="6">
    <location>
        <begin position="8"/>
        <end position="19"/>
    </location>
</feature>
<dbReference type="Pfam" id="PF04719">
    <property type="entry name" value="TAFII28"/>
    <property type="match status" value="1"/>
</dbReference>
<dbReference type="GO" id="GO:0051123">
    <property type="term" value="P:RNA polymerase II preinitiation complex assembly"/>
    <property type="evidence" value="ECO:0007669"/>
    <property type="project" value="InterPro"/>
</dbReference>
<dbReference type="PANTHER" id="PTHR13218">
    <property type="entry name" value="TRANSCRIPTION INITIATION FACTOR TFIID SUBUNIT 11-RELATED"/>
    <property type="match status" value="1"/>
</dbReference>
<dbReference type="InterPro" id="IPR009072">
    <property type="entry name" value="Histone-fold"/>
</dbReference>
<dbReference type="Gene3D" id="1.10.20.10">
    <property type="entry name" value="Histone, subunit A"/>
    <property type="match status" value="1"/>
</dbReference>
<evidence type="ECO:0000256" key="4">
    <source>
        <dbReference type="ARBA" id="ARBA00023163"/>
    </source>
</evidence>
<dbReference type="InterPro" id="IPR045127">
    <property type="entry name" value="TAF11-like"/>
</dbReference>
<dbReference type="CDD" id="cd08048">
    <property type="entry name" value="HFD_TAF11"/>
    <property type="match status" value="1"/>
</dbReference>
<feature type="region of interest" description="Disordered" evidence="6">
    <location>
        <begin position="1"/>
        <end position="64"/>
    </location>
</feature>
<comment type="caution">
    <text evidence="8">The sequence shown here is derived from an EMBL/GenBank/DDBJ whole genome shotgun (WGS) entry which is preliminary data.</text>
</comment>
<dbReference type="InterPro" id="IPR006809">
    <property type="entry name" value="TAFII28_dom"/>
</dbReference>
<dbReference type="GO" id="GO:0046982">
    <property type="term" value="F:protein heterodimerization activity"/>
    <property type="evidence" value="ECO:0007669"/>
    <property type="project" value="InterPro"/>
</dbReference>
<evidence type="ECO:0000256" key="1">
    <source>
        <dbReference type="ARBA" id="ARBA00004123"/>
    </source>
</evidence>
<evidence type="ECO:0000256" key="5">
    <source>
        <dbReference type="ARBA" id="ARBA00023242"/>
    </source>
</evidence>
<sequence length="210" mass="23325">MDNACESPTEKGGETRESDEPTAAPGGSRVTEMDGIPEETDGDGDGELKEAAAEEGELKSQDIADLTAVEREDSLLTPAAKKLKIDTKEKKEKKQKVDEDEIQKMQILVSSFSEEQLNRYEMYRRSAFPKAAIKRLIQSITGTSVSQNVVIAMSGISKVFVGEVVEEALDVCEKWGEMPPLQPKHMREAVRRLKSKGQIPNSKHKKIIFF</sequence>
<keyword evidence="5" id="KW-0539">Nucleus</keyword>
<dbReference type="Proteomes" id="UP000326458">
    <property type="component" value="Unassembled WGS sequence"/>
</dbReference>
<evidence type="ECO:0000259" key="7">
    <source>
        <dbReference type="Pfam" id="PF04719"/>
    </source>
</evidence>
<feature type="compositionally biased region" description="Basic and acidic residues" evidence="6">
    <location>
        <begin position="46"/>
        <end position="64"/>
    </location>
</feature>
<accession>A0A5N3W833</accession>
<comment type="similarity">
    <text evidence="2">Belongs to the TAF11 family.</text>
</comment>
<proteinExistence type="inferred from homology"/>
<keyword evidence="3" id="KW-0805">Transcription regulation</keyword>
<dbReference type="GO" id="GO:0005669">
    <property type="term" value="C:transcription factor TFIID complex"/>
    <property type="evidence" value="ECO:0007669"/>
    <property type="project" value="InterPro"/>
</dbReference>
<dbReference type="SUPFAM" id="SSF47113">
    <property type="entry name" value="Histone-fold"/>
    <property type="match status" value="1"/>
</dbReference>
<evidence type="ECO:0000256" key="2">
    <source>
        <dbReference type="ARBA" id="ARBA00009788"/>
    </source>
</evidence>
<evidence type="ECO:0000313" key="8">
    <source>
        <dbReference type="EMBL" id="KAB0357831.1"/>
    </source>
</evidence>
<dbReference type="GO" id="GO:0016251">
    <property type="term" value="F:RNA polymerase II general transcription initiation factor activity"/>
    <property type="evidence" value="ECO:0007669"/>
    <property type="project" value="TreeGrafter"/>
</dbReference>
<keyword evidence="4" id="KW-0804">Transcription</keyword>
<feature type="compositionally biased region" description="Acidic residues" evidence="6">
    <location>
        <begin position="35"/>
        <end position="45"/>
    </location>
</feature>
<dbReference type="EMBL" id="VCEA01000001">
    <property type="protein sequence ID" value="KAB0357831.1"/>
    <property type="molecule type" value="Genomic_DNA"/>
</dbReference>
<protein>
    <recommendedName>
        <fullName evidence="7">TAFII28-like protein domain-containing protein</fullName>
    </recommendedName>
</protein>
<evidence type="ECO:0000313" key="9">
    <source>
        <dbReference type="Proteomes" id="UP000326458"/>
    </source>
</evidence>
<dbReference type="PANTHER" id="PTHR13218:SF8">
    <property type="entry name" value="TRANSCRIPTION INITIATION FACTOR TFIID SUBUNIT 11"/>
    <property type="match status" value="1"/>
</dbReference>
<feature type="domain" description="TAFII28-like protein" evidence="7">
    <location>
        <begin position="107"/>
        <end position="192"/>
    </location>
</feature>
<dbReference type="AlphaFoldDB" id="A0A5N3W833"/>
<organism evidence="8 9">
    <name type="scientific">Muntiacus muntjak</name>
    <name type="common">Barking deer</name>
    <name type="synonym">Indian muntjac</name>
    <dbReference type="NCBI Taxonomy" id="9888"/>
    <lineage>
        <taxon>Eukaryota</taxon>
        <taxon>Metazoa</taxon>
        <taxon>Chordata</taxon>
        <taxon>Craniata</taxon>
        <taxon>Vertebrata</taxon>
        <taxon>Euteleostomi</taxon>
        <taxon>Mammalia</taxon>
        <taxon>Eutheria</taxon>
        <taxon>Laurasiatheria</taxon>
        <taxon>Artiodactyla</taxon>
        <taxon>Ruminantia</taxon>
        <taxon>Pecora</taxon>
        <taxon>Cervidae</taxon>
        <taxon>Muntiacinae</taxon>
        <taxon>Muntiacus</taxon>
    </lineage>
</organism>
<dbReference type="FunFam" id="1.10.20.10:FF:000025">
    <property type="entry name" value="Transcription initiation factor TFIID subunit 11"/>
    <property type="match status" value="1"/>
</dbReference>
<gene>
    <name evidence="8" type="ORF">FD754_001987</name>
</gene>